<dbReference type="RefSeq" id="WP_106057209.1">
    <property type="nucleotide sequence ID" value="NZ_CP027228.1"/>
</dbReference>
<dbReference type="Proteomes" id="UP000237883">
    <property type="component" value="Chromosome"/>
</dbReference>
<evidence type="ECO:0000256" key="1">
    <source>
        <dbReference type="SAM" id="Phobius"/>
    </source>
</evidence>
<sequence>MRWVLKIILFPIILLLSILIAFLKYIIRVSGMILGIISFLVFIGAVACFIQKDMATGIAALLLAFLISPYGLPKIALWITAYLEVAKDTLKEI</sequence>
<evidence type="ECO:0000313" key="3">
    <source>
        <dbReference type="Proteomes" id="UP000237883"/>
    </source>
</evidence>
<evidence type="ECO:0008006" key="4">
    <source>
        <dbReference type="Google" id="ProtNLM"/>
    </source>
</evidence>
<dbReference type="AlphaFoldDB" id="A0A2S0L4D2"/>
<dbReference type="Pfam" id="PF18956">
    <property type="entry name" value="DUF5699"/>
    <property type="match status" value="1"/>
</dbReference>
<name>A0A2S0L4D2_9FIRM</name>
<dbReference type="KEGG" id="mdv:C5Q96_04450"/>
<protein>
    <recommendedName>
        <fullName evidence="4">Succinate dehydrogenase</fullName>
    </recommendedName>
</protein>
<dbReference type="InterPro" id="IPR043753">
    <property type="entry name" value="DUF5699"/>
</dbReference>
<dbReference type="GeneID" id="78391509"/>
<gene>
    <name evidence="2" type="ORF">C5Q96_04450</name>
</gene>
<feature type="transmembrane region" description="Helical" evidence="1">
    <location>
        <begin position="33"/>
        <end position="50"/>
    </location>
</feature>
<feature type="transmembrane region" description="Helical" evidence="1">
    <location>
        <begin position="57"/>
        <end position="83"/>
    </location>
</feature>
<accession>A0A2S0L4D2</accession>
<keyword evidence="3" id="KW-1185">Reference proteome</keyword>
<reference evidence="3" key="1">
    <citation type="submission" date="2018-02" db="EMBL/GenBank/DDBJ databases">
        <authorList>
            <person name="Holder M.E."/>
            <person name="Ajami N.J."/>
            <person name="Petrosino J.F."/>
        </authorList>
    </citation>
    <scope>NUCLEOTIDE SEQUENCE [LARGE SCALE GENOMIC DNA]</scope>
    <source>
        <strain evidence="3">CCUG 47132</strain>
    </source>
</reference>
<dbReference type="EMBL" id="CP027228">
    <property type="protein sequence ID" value="AVM48135.1"/>
    <property type="molecule type" value="Genomic_DNA"/>
</dbReference>
<keyword evidence="1" id="KW-0472">Membrane</keyword>
<organism evidence="2 3">
    <name type="scientific">Mogibacterium diversum</name>
    <dbReference type="NCBI Taxonomy" id="114527"/>
    <lineage>
        <taxon>Bacteria</taxon>
        <taxon>Bacillati</taxon>
        <taxon>Bacillota</taxon>
        <taxon>Clostridia</taxon>
        <taxon>Peptostreptococcales</taxon>
        <taxon>Anaerovoracaceae</taxon>
        <taxon>Mogibacterium</taxon>
    </lineage>
</organism>
<proteinExistence type="predicted"/>
<keyword evidence="1" id="KW-0812">Transmembrane</keyword>
<keyword evidence="1" id="KW-1133">Transmembrane helix</keyword>
<feature type="transmembrane region" description="Helical" evidence="1">
    <location>
        <begin position="7"/>
        <end position="27"/>
    </location>
</feature>
<evidence type="ECO:0000313" key="2">
    <source>
        <dbReference type="EMBL" id="AVM48135.1"/>
    </source>
</evidence>
<dbReference type="OrthoDB" id="95627at2"/>